<feature type="compositionally biased region" description="Basic and acidic residues" evidence="1">
    <location>
        <begin position="162"/>
        <end position="175"/>
    </location>
</feature>
<accession>A0AAQ3JU09</accession>
<dbReference type="Proteomes" id="UP001327560">
    <property type="component" value="Chromosome 1"/>
</dbReference>
<gene>
    <name evidence="2" type="ORF">Cni_G03669</name>
</gene>
<feature type="compositionally biased region" description="Low complexity" evidence="1">
    <location>
        <begin position="124"/>
        <end position="137"/>
    </location>
</feature>
<dbReference type="AlphaFoldDB" id="A0AAQ3JU09"/>
<name>A0AAQ3JU09_9LILI</name>
<sequence length="185" mass="19448">MAMLTKFAKINNEWTKTMTDQDADNVLKSLLEVLSDDISISTKLSLLSLDMLLEIVAASKKNRLKAIEVGAVCVLVKLLPKANRHSCEKVLLLLNSELVIAGRAARDRGGVEEESAEGDRSWCGTRAGGAATRGEPAQLREAAAAVEAAVRASGRAAGTGGARDERGDSVEEDAARVGSGNQVGC</sequence>
<feature type="region of interest" description="Disordered" evidence="1">
    <location>
        <begin position="109"/>
        <end position="137"/>
    </location>
</feature>
<protein>
    <submittedName>
        <fullName evidence="2">E3 ubiquitin-protein ligase</fullName>
    </submittedName>
</protein>
<evidence type="ECO:0000313" key="3">
    <source>
        <dbReference type="Proteomes" id="UP001327560"/>
    </source>
</evidence>
<evidence type="ECO:0000256" key="1">
    <source>
        <dbReference type="SAM" id="MobiDB-lite"/>
    </source>
</evidence>
<feature type="region of interest" description="Disordered" evidence="1">
    <location>
        <begin position="152"/>
        <end position="185"/>
    </location>
</feature>
<keyword evidence="3" id="KW-1185">Reference proteome</keyword>
<evidence type="ECO:0000313" key="2">
    <source>
        <dbReference type="EMBL" id="WOK94964.1"/>
    </source>
</evidence>
<proteinExistence type="predicted"/>
<organism evidence="2 3">
    <name type="scientific">Canna indica</name>
    <name type="common">Indian-shot</name>
    <dbReference type="NCBI Taxonomy" id="4628"/>
    <lineage>
        <taxon>Eukaryota</taxon>
        <taxon>Viridiplantae</taxon>
        <taxon>Streptophyta</taxon>
        <taxon>Embryophyta</taxon>
        <taxon>Tracheophyta</taxon>
        <taxon>Spermatophyta</taxon>
        <taxon>Magnoliopsida</taxon>
        <taxon>Liliopsida</taxon>
        <taxon>Zingiberales</taxon>
        <taxon>Cannaceae</taxon>
        <taxon>Canna</taxon>
    </lineage>
</organism>
<dbReference type="EMBL" id="CP136890">
    <property type="protein sequence ID" value="WOK94964.1"/>
    <property type="molecule type" value="Genomic_DNA"/>
</dbReference>
<reference evidence="2 3" key="1">
    <citation type="submission" date="2023-10" db="EMBL/GenBank/DDBJ databases">
        <title>Chromosome-scale genome assembly provides insights into flower coloration mechanisms of Canna indica.</title>
        <authorList>
            <person name="Li C."/>
        </authorList>
    </citation>
    <scope>NUCLEOTIDE SEQUENCE [LARGE SCALE GENOMIC DNA]</scope>
    <source>
        <tissue evidence="2">Flower</tissue>
    </source>
</reference>